<feature type="region of interest" description="Disordered" evidence="1">
    <location>
        <begin position="59"/>
        <end position="83"/>
    </location>
</feature>
<protein>
    <submittedName>
        <fullName evidence="2">Uncharacterized protein</fullName>
    </submittedName>
</protein>
<gene>
    <name evidence="2" type="ORF">DFH07DRAFT_967153</name>
</gene>
<dbReference type="AlphaFoldDB" id="A0AAD7I6L7"/>
<accession>A0AAD7I6L7</accession>
<dbReference type="Proteomes" id="UP001215280">
    <property type="component" value="Unassembled WGS sequence"/>
</dbReference>
<dbReference type="EMBL" id="JARJLG010000154">
    <property type="protein sequence ID" value="KAJ7735531.1"/>
    <property type="molecule type" value="Genomic_DNA"/>
</dbReference>
<organism evidence="2 3">
    <name type="scientific">Mycena maculata</name>
    <dbReference type="NCBI Taxonomy" id="230809"/>
    <lineage>
        <taxon>Eukaryota</taxon>
        <taxon>Fungi</taxon>
        <taxon>Dikarya</taxon>
        <taxon>Basidiomycota</taxon>
        <taxon>Agaricomycotina</taxon>
        <taxon>Agaricomycetes</taxon>
        <taxon>Agaricomycetidae</taxon>
        <taxon>Agaricales</taxon>
        <taxon>Marasmiineae</taxon>
        <taxon>Mycenaceae</taxon>
        <taxon>Mycena</taxon>
    </lineage>
</organism>
<evidence type="ECO:0000313" key="2">
    <source>
        <dbReference type="EMBL" id="KAJ7735531.1"/>
    </source>
</evidence>
<name>A0AAD7I6L7_9AGAR</name>
<evidence type="ECO:0000256" key="1">
    <source>
        <dbReference type="SAM" id="MobiDB-lite"/>
    </source>
</evidence>
<sequence length="274" mass="30630">MRVWAHILDNTIILAHTQFHADLMDLLCPHSDSLKRLPPAVILIEAVLGTFLHRLRIPAPSRPRNPRRDSMESPHRTDMRALPVPGVPMPNLQHLIIDHGAELSPREFWDDYEELLLPGTCTIPRRSSSKSKPILVCSRCVPRFSDAPLPLRPPSAASHDLRYQMRPVGRRLTQSGLETNKYSNNAAAALDRLVIRRKSRAAGERERGRFVRAQAGMRSSGLSSRPAPDDEIVVCQWRGNGGGTNASGSILRAFVFPFPFPVRTDSGSHIFLHD</sequence>
<feature type="compositionally biased region" description="Basic and acidic residues" evidence="1">
    <location>
        <begin position="66"/>
        <end position="79"/>
    </location>
</feature>
<comment type="caution">
    <text evidence="2">The sequence shown here is derived from an EMBL/GenBank/DDBJ whole genome shotgun (WGS) entry which is preliminary data.</text>
</comment>
<proteinExistence type="predicted"/>
<reference evidence="2" key="1">
    <citation type="submission" date="2023-03" db="EMBL/GenBank/DDBJ databases">
        <title>Massive genome expansion in bonnet fungi (Mycena s.s.) driven by repeated elements and novel gene families across ecological guilds.</title>
        <authorList>
            <consortium name="Lawrence Berkeley National Laboratory"/>
            <person name="Harder C.B."/>
            <person name="Miyauchi S."/>
            <person name="Viragh M."/>
            <person name="Kuo A."/>
            <person name="Thoen E."/>
            <person name="Andreopoulos B."/>
            <person name="Lu D."/>
            <person name="Skrede I."/>
            <person name="Drula E."/>
            <person name="Henrissat B."/>
            <person name="Morin E."/>
            <person name="Kohler A."/>
            <person name="Barry K."/>
            <person name="LaButti K."/>
            <person name="Morin E."/>
            <person name="Salamov A."/>
            <person name="Lipzen A."/>
            <person name="Mereny Z."/>
            <person name="Hegedus B."/>
            <person name="Baldrian P."/>
            <person name="Stursova M."/>
            <person name="Weitz H."/>
            <person name="Taylor A."/>
            <person name="Grigoriev I.V."/>
            <person name="Nagy L.G."/>
            <person name="Martin F."/>
            <person name="Kauserud H."/>
        </authorList>
    </citation>
    <scope>NUCLEOTIDE SEQUENCE</scope>
    <source>
        <strain evidence="2">CBHHK188m</strain>
    </source>
</reference>
<evidence type="ECO:0000313" key="3">
    <source>
        <dbReference type="Proteomes" id="UP001215280"/>
    </source>
</evidence>
<keyword evidence="3" id="KW-1185">Reference proteome</keyword>